<dbReference type="AlphaFoldDB" id="A0A7X0LVX4"/>
<dbReference type="EMBL" id="JACHGK010000011">
    <property type="protein sequence ID" value="MBB6446471.1"/>
    <property type="molecule type" value="Genomic_DNA"/>
</dbReference>
<dbReference type="InterPro" id="IPR009319">
    <property type="entry name" value="Phage_A118_VSP1"/>
</dbReference>
<organism evidence="1 2">
    <name type="scientific">Bacillus benzoevorans</name>
    <dbReference type="NCBI Taxonomy" id="1456"/>
    <lineage>
        <taxon>Bacteria</taxon>
        <taxon>Bacillati</taxon>
        <taxon>Bacillota</taxon>
        <taxon>Bacilli</taxon>
        <taxon>Bacillales</taxon>
        <taxon>Bacillaceae</taxon>
        <taxon>Bacillus</taxon>
    </lineage>
</organism>
<dbReference type="GO" id="GO:0005198">
    <property type="term" value="F:structural molecule activity"/>
    <property type="evidence" value="ECO:0007669"/>
    <property type="project" value="InterPro"/>
</dbReference>
<comment type="caution">
    <text evidence="1">The sequence shown here is derived from an EMBL/GenBank/DDBJ whole genome shotgun (WGS) entry which is preliminary data.</text>
</comment>
<reference evidence="1 2" key="1">
    <citation type="submission" date="2020-08" db="EMBL/GenBank/DDBJ databases">
        <title>Genomic Encyclopedia of Type Strains, Phase IV (KMG-IV): sequencing the most valuable type-strain genomes for metagenomic binning, comparative biology and taxonomic classification.</title>
        <authorList>
            <person name="Goeker M."/>
        </authorList>
    </citation>
    <scope>NUCLEOTIDE SEQUENCE [LARGE SCALE GENOMIC DNA]</scope>
    <source>
        <strain evidence="1 2">DSM 5391</strain>
    </source>
</reference>
<evidence type="ECO:0000313" key="1">
    <source>
        <dbReference type="EMBL" id="MBB6446471.1"/>
    </source>
</evidence>
<evidence type="ECO:0000313" key="2">
    <source>
        <dbReference type="Proteomes" id="UP000531594"/>
    </source>
</evidence>
<evidence type="ECO:0008006" key="3">
    <source>
        <dbReference type="Google" id="ProtNLM"/>
    </source>
</evidence>
<keyword evidence="2" id="KW-1185">Reference proteome</keyword>
<proteinExistence type="predicted"/>
<sequence>MKQQQISMSTVDVFLAIEEQLLLNIAKRLRKHKNLLTEDDILSWQTEQLSKLGSLTQENIITIAKHSGMAVDEVTKALRTAGYSTVNEFEGTLQEAVQLGLLVQPPSIQASALEAVLLAYQAQALDLFNMVNTTLLNQAQQVFLDIVNQTTGKVLAGVTTPFQALRETARKWANKGVPTLIDKAGKQWSTEAYLNVVMRSTVNNVANDMQLERAKEYGADLIEVSSHMGARPGCYPYQAKIYSISGKHPKYPPLSSTSYGEPAGLKGINCRHIFYNYIEGMSTKRYEQYDYEKNKKRYEDTQAQRKLERDIRKAKRELSFMEAMGDKEGVELAKKKVRDKQANMRQFISDTNLTRFREREQIH</sequence>
<name>A0A7X0LVX4_9BACI</name>
<dbReference type="Pfam" id="PF06152">
    <property type="entry name" value="Phage_min_cap2"/>
    <property type="match status" value="1"/>
</dbReference>
<dbReference type="Proteomes" id="UP000531594">
    <property type="component" value="Unassembled WGS sequence"/>
</dbReference>
<gene>
    <name evidence="1" type="ORF">HNR53_003130</name>
</gene>
<protein>
    <recommendedName>
        <fullName evidence="3">Minor capsid protein</fullName>
    </recommendedName>
</protein>
<accession>A0A7X0LVX4</accession>